<reference evidence="1" key="1">
    <citation type="submission" date="2020-04" db="EMBL/GenBank/DDBJ databases">
        <title>A novel bacterium ('Candidatus Sarcina troglodytae' sp. nov.) linked to a protracted, uniformly lethal epizootic among sanctuary western chimpanzees (Pan troglodytes verus) in Sierra Leone.</title>
        <authorList>
            <person name="Owens L.A."/>
            <person name="Colitti B."/>
            <person name="Hirji I."/>
            <person name="Pizaro A."/>
            <person name="Jaffe J.E."/>
            <person name="Moittie S."/>
            <person name="Bishop-Lilly K.A."/>
            <person name="Estrella L.A."/>
            <person name="Voegtly L.J."/>
            <person name="Kuhn J.H."/>
            <person name="Suen G."/>
            <person name="Deblois C.L."/>
            <person name="Dunn C."/>
            <person name="Juan-Salles C."/>
            <person name="Goldberg T.L."/>
        </authorList>
    </citation>
    <scope>NUCLEOTIDE SEQUENCE</scope>
    <source>
        <strain evidence="1">JB2</strain>
    </source>
</reference>
<proteinExistence type="predicted"/>
<accession>A0ACD1BHV0</accession>
<keyword evidence="1" id="KW-0614">Plasmid</keyword>
<geneLocation type="plasmid" evidence="1 2">
    <name>p1</name>
</geneLocation>
<gene>
    <name evidence="1" type="ORF">HH195_11555</name>
</gene>
<sequence>MRTIISFSCAFLLITILNFTIFKKKKCIYYLFGYIFLLYLMIALTQIVGFPSLHEWKRSLRLNQPIINPNINLYLFKDGIEISSILNIIFFIPLGFLLPILWEKYHNLWKSISFGILFSLIIEFGQLFVKYRVTDIDDLVTNVIGTILGWILFQVLKKIFFKAKNNTLTFKLEPYVYIIIAITFAFLD</sequence>
<protein>
    <submittedName>
        <fullName evidence="1">VanZ family protein</fullName>
    </submittedName>
</protein>
<evidence type="ECO:0000313" key="2">
    <source>
        <dbReference type="Proteomes" id="UP000594603"/>
    </source>
</evidence>
<dbReference type="EMBL" id="CP051755">
    <property type="protein sequence ID" value="QPJ86657.1"/>
    <property type="molecule type" value="Genomic_DNA"/>
</dbReference>
<name>A0ACD1BHV0_9CLOT</name>
<dbReference type="Proteomes" id="UP000594603">
    <property type="component" value="Plasmid p1"/>
</dbReference>
<keyword evidence="2" id="KW-1185">Reference proteome</keyword>
<evidence type="ECO:0000313" key="1">
    <source>
        <dbReference type="EMBL" id="QPJ86657.1"/>
    </source>
</evidence>
<organism evidence="1 2">
    <name type="scientific">Candidatus Sarcina troglodytae</name>
    <dbReference type="NCBI Taxonomy" id="2726954"/>
    <lineage>
        <taxon>Bacteria</taxon>
        <taxon>Bacillati</taxon>
        <taxon>Bacillota</taxon>
        <taxon>Clostridia</taxon>
        <taxon>Eubacteriales</taxon>
        <taxon>Clostridiaceae</taxon>
        <taxon>Sarcina</taxon>
    </lineage>
</organism>